<dbReference type="Pfam" id="PF00436">
    <property type="entry name" value="SSB"/>
    <property type="match status" value="1"/>
</dbReference>
<dbReference type="SUPFAM" id="SSF50249">
    <property type="entry name" value="Nucleic acid-binding proteins"/>
    <property type="match status" value="1"/>
</dbReference>
<dbReference type="CDD" id="cd04496">
    <property type="entry name" value="SSB_OBF"/>
    <property type="match status" value="1"/>
</dbReference>
<dbReference type="PIRSF" id="PIRSF002070">
    <property type="entry name" value="SSB"/>
    <property type="match status" value="1"/>
</dbReference>
<protein>
    <recommendedName>
        <fullName evidence="2">Single-stranded DNA-binding protein</fullName>
    </recommendedName>
</protein>
<reference evidence="3" key="1">
    <citation type="journal article" date="2021" name="Proc. Natl. Acad. Sci. U.S.A.">
        <title>A Catalog of Tens of Thousands of Viruses from Human Metagenomes Reveals Hidden Associations with Chronic Diseases.</title>
        <authorList>
            <person name="Tisza M.J."/>
            <person name="Buck C.B."/>
        </authorList>
    </citation>
    <scope>NUCLEOTIDE SEQUENCE</scope>
    <source>
        <strain evidence="3">Ct0Ba24</strain>
    </source>
</reference>
<dbReference type="GO" id="GO:0006260">
    <property type="term" value="P:DNA replication"/>
    <property type="evidence" value="ECO:0007669"/>
    <property type="project" value="InterPro"/>
</dbReference>
<name>A0A8S5VL63_9CAUD</name>
<dbReference type="Gene3D" id="2.40.50.140">
    <property type="entry name" value="Nucleic acid-binding proteins"/>
    <property type="match status" value="1"/>
</dbReference>
<dbReference type="InterPro" id="IPR011344">
    <property type="entry name" value="ssDNA-bd"/>
</dbReference>
<dbReference type="HAMAP" id="MF_00984">
    <property type="entry name" value="SSB"/>
    <property type="match status" value="1"/>
</dbReference>
<sequence length="154" mass="16947">MTSAPNLVRVTGRIKNMNQIIIMGRLTADVEMRQTQAGDAVGSFSVAVDGPKSRNGEKHTDFFRVTAWRKTAEFISGWFHKGDMIALSGSMHCREYTDNSGNRRTAWEMTAEKAFFCGGKNDGGTTKRATAGEFAQPAATDEFAVIDDNEDLPF</sequence>
<dbReference type="NCBIfam" id="TIGR00621">
    <property type="entry name" value="ssb"/>
    <property type="match status" value="1"/>
</dbReference>
<dbReference type="PANTHER" id="PTHR10302:SF27">
    <property type="entry name" value="SINGLE-STRANDED DNA-BINDING PROTEIN"/>
    <property type="match status" value="1"/>
</dbReference>
<accession>A0A8S5VL63</accession>
<dbReference type="InterPro" id="IPR000424">
    <property type="entry name" value="Primosome_PriB/ssb"/>
</dbReference>
<evidence type="ECO:0000313" key="3">
    <source>
        <dbReference type="EMBL" id="DAG90718.1"/>
    </source>
</evidence>
<organism evidence="3">
    <name type="scientific">Ackermannviridae sp</name>
    <dbReference type="NCBI Taxonomy" id="2831612"/>
    <lineage>
        <taxon>Viruses</taxon>
        <taxon>Duplodnaviria</taxon>
        <taxon>Heunggongvirae</taxon>
        <taxon>Uroviricota</taxon>
        <taxon>Caudoviricetes</taxon>
        <taxon>Pantevenvirales</taxon>
        <taxon>Ackermannviridae</taxon>
    </lineage>
</organism>
<evidence type="ECO:0000256" key="2">
    <source>
        <dbReference type="PIRNR" id="PIRNR002070"/>
    </source>
</evidence>
<evidence type="ECO:0000256" key="1">
    <source>
        <dbReference type="ARBA" id="ARBA00023125"/>
    </source>
</evidence>
<dbReference type="GO" id="GO:0003697">
    <property type="term" value="F:single-stranded DNA binding"/>
    <property type="evidence" value="ECO:0007669"/>
    <property type="project" value="InterPro"/>
</dbReference>
<dbReference type="PANTHER" id="PTHR10302">
    <property type="entry name" value="SINGLE-STRANDED DNA-BINDING PROTEIN"/>
    <property type="match status" value="1"/>
</dbReference>
<dbReference type="InterPro" id="IPR012340">
    <property type="entry name" value="NA-bd_OB-fold"/>
</dbReference>
<proteinExistence type="inferred from homology"/>
<dbReference type="PROSITE" id="PS50935">
    <property type="entry name" value="SSB"/>
    <property type="match status" value="1"/>
</dbReference>
<keyword evidence="1 2" id="KW-0238">DNA-binding</keyword>
<dbReference type="GO" id="GO:0009295">
    <property type="term" value="C:nucleoid"/>
    <property type="evidence" value="ECO:0007669"/>
    <property type="project" value="TreeGrafter"/>
</dbReference>
<dbReference type="EMBL" id="BK035277">
    <property type="protein sequence ID" value="DAG90718.1"/>
    <property type="molecule type" value="Genomic_DNA"/>
</dbReference>